<keyword evidence="1" id="KW-0472">Membrane</keyword>
<name>A0A068VFE8_COFCA</name>
<keyword evidence="3" id="KW-1185">Reference proteome</keyword>
<dbReference type="Proteomes" id="UP000295252">
    <property type="component" value="Unassembled WGS sequence"/>
</dbReference>
<feature type="transmembrane region" description="Helical" evidence="1">
    <location>
        <begin position="62"/>
        <end position="82"/>
    </location>
</feature>
<keyword evidence="1" id="KW-0812">Transmembrane</keyword>
<sequence>MKKKHVRLLILTDLHTTILNFFFWVGYTTILICRNSLLYSHHSLPPFGATSSYTSSAPFSPYSLPSLYYFLGGFWRGSWCLFMSRWCKRSLVCVRNRSRRNPRIAGDSRSSTTALMPEIQLLDGSYPRL</sequence>
<dbReference type="EMBL" id="HG739484">
    <property type="protein sequence ID" value="CDP19264.1"/>
    <property type="molecule type" value="Genomic_DNA"/>
</dbReference>
<evidence type="ECO:0000256" key="1">
    <source>
        <dbReference type="SAM" id="Phobius"/>
    </source>
</evidence>
<evidence type="ECO:0000313" key="2">
    <source>
        <dbReference type="EMBL" id="CDP19264.1"/>
    </source>
</evidence>
<dbReference type="AlphaFoldDB" id="A0A068VFE8"/>
<gene>
    <name evidence="2" type="ORF">GSCOC_T00000196001</name>
</gene>
<dbReference type="Gramene" id="CDP19264">
    <property type="protein sequence ID" value="CDP19264"/>
    <property type="gene ID" value="GSCOC_T00000196001"/>
</dbReference>
<reference evidence="3" key="1">
    <citation type="journal article" date="2014" name="Science">
        <title>The coffee genome provides insight into the convergent evolution of caffeine biosynthesis.</title>
        <authorList>
            <person name="Denoeud F."/>
            <person name="Carretero-Paulet L."/>
            <person name="Dereeper A."/>
            <person name="Droc G."/>
            <person name="Guyot R."/>
            <person name="Pietrella M."/>
            <person name="Zheng C."/>
            <person name="Alberti A."/>
            <person name="Anthony F."/>
            <person name="Aprea G."/>
            <person name="Aury J.M."/>
            <person name="Bento P."/>
            <person name="Bernard M."/>
            <person name="Bocs S."/>
            <person name="Campa C."/>
            <person name="Cenci A."/>
            <person name="Combes M.C."/>
            <person name="Crouzillat D."/>
            <person name="Da Silva C."/>
            <person name="Daddiego L."/>
            <person name="De Bellis F."/>
            <person name="Dussert S."/>
            <person name="Garsmeur O."/>
            <person name="Gayraud T."/>
            <person name="Guignon V."/>
            <person name="Jahn K."/>
            <person name="Jamilloux V."/>
            <person name="Joet T."/>
            <person name="Labadie K."/>
            <person name="Lan T."/>
            <person name="Leclercq J."/>
            <person name="Lepelley M."/>
            <person name="Leroy T."/>
            <person name="Li L.T."/>
            <person name="Librado P."/>
            <person name="Lopez L."/>
            <person name="Munoz A."/>
            <person name="Noel B."/>
            <person name="Pallavicini A."/>
            <person name="Perrotta G."/>
            <person name="Poncet V."/>
            <person name="Pot D."/>
            <person name="Priyono X."/>
            <person name="Rigoreau M."/>
            <person name="Rouard M."/>
            <person name="Rozas J."/>
            <person name="Tranchant-Dubreuil C."/>
            <person name="VanBuren R."/>
            <person name="Zhang Q."/>
            <person name="Andrade A.C."/>
            <person name="Argout X."/>
            <person name="Bertrand B."/>
            <person name="de Kochko A."/>
            <person name="Graziosi G."/>
            <person name="Henry R.J."/>
            <person name="Jayarama X."/>
            <person name="Ming R."/>
            <person name="Nagai C."/>
            <person name="Rounsley S."/>
            <person name="Sankoff D."/>
            <person name="Giuliano G."/>
            <person name="Albert V.A."/>
            <person name="Wincker P."/>
            <person name="Lashermes P."/>
        </authorList>
    </citation>
    <scope>NUCLEOTIDE SEQUENCE [LARGE SCALE GENOMIC DNA]</scope>
    <source>
        <strain evidence="3">cv. DH200-94</strain>
    </source>
</reference>
<evidence type="ECO:0000313" key="3">
    <source>
        <dbReference type="Proteomes" id="UP000295252"/>
    </source>
</evidence>
<feature type="transmembrane region" description="Helical" evidence="1">
    <location>
        <begin position="21"/>
        <end position="42"/>
    </location>
</feature>
<protein>
    <submittedName>
        <fullName evidence="2">DH200=94 genomic scaffold, scaffold_400</fullName>
    </submittedName>
</protein>
<organism evidence="2 3">
    <name type="scientific">Coffea canephora</name>
    <name type="common">Robusta coffee</name>
    <dbReference type="NCBI Taxonomy" id="49390"/>
    <lineage>
        <taxon>Eukaryota</taxon>
        <taxon>Viridiplantae</taxon>
        <taxon>Streptophyta</taxon>
        <taxon>Embryophyta</taxon>
        <taxon>Tracheophyta</taxon>
        <taxon>Spermatophyta</taxon>
        <taxon>Magnoliopsida</taxon>
        <taxon>eudicotyledons</taxon>
        <taxon>Gunneridae</taxon>
        <taxon>Pentapetalae</taxon>
        <taxon>asterids</taxon>
        <taxon>lamiids</taxon>
        <taxon>Gentianales</taxon>
        <taxon>Rubiaceae</taxon>
        <taxon>Ixoroideae</taxon>
        <taxon>Gardenieae complex</taxon>
        <taxon>Bertiereae - Coffeeae clade</taxon>
        <taxon>Coffeeae</taxon>
        <taxon>Coffea</taxon>
    </lineage>
</organism>
<keyword evidence="1" id="KW-1133">Transmembrane helix</keyword>
<proteinExistence type="predicted"/>
<accession>A0A068VFE8</accession>
<dbReference type="InParanoid" id="A0A068VFE8"/>